<sequence>MIRLGIIGLVLVTWILQAEQGMELKDFRWENRVLILRDVQLGEINEDDFKERKLVYVQFLSDTLSATNFEGEIEPESFKEFLDIRPTENWFLIGLDGGLKSKGSKLPKISDIFRIIDAMPMRQSEMRKGKKDGKF</sequence>
<dbReference type="EMBL" id="FOPC01000005">
    <property type="protein sequence ID" value="SFG57022.1"/>
    <property type="molecule type" value="Genomic_DNA"/>
</dbReference>
<organism evidence="3 4">
    <name type="scientific">Algoriphagus hitonicola</name>
    <dbReference type="NCBI Taxonomy" id="435880"/>
    <lineage>
        <taxon>Bacteria</taxon>
        <taxon>Pseudomonadati</taxon>
        <taxon>Bacteroidota</taxon>
        <taxon>Cytophagia</taxon>
        <taxon>Cytophagales</taxon>
        <taxon>Cyclobacteriaceae</taxon>
        <taxon>Algoriphagus</taxon>
    </lineage>
</organism>
<feature type="domain" description="DUF4174" evidence="2">
    <location>
        <begin position="24"/>
        <end position="125"/>
    </location>
</feature>
<evidence type="ECO:0000256" key="1">
    <source>
        <dbReference type="ARBA" id="ARBA00022729"/>
    </source>
</evidence>
<keyword evidence="4" id="KW-1185">Reference proteome</keyword>
<protein>
    <recommendedName>
        <fullName evidence="2">DUF4174 domain-containing protein</fullName>
    </recommendedName>
</protein>
<evidence type="ECO:0000313" key="4">
    <source>
        <dbReference type="Proteomes" id="UP000199642"/>
    </source>
</evidence>
<accession>A0A1I2SW56</accession>
<name>A0A1I2SW56_9BACT</name>
<evidence type="ECO:0000259" key="2">
    <source>
        <dbReference type="Pfam" id="PF13778"/>
    </source>
</evidence>
<dbReference type="Proteomes" id="UP000199642">
    <property type="component" value="Unassembled WGS sequence"/>
</dbReference>
<dbReference type="OrthoDB" id="7362103at2"/>
<dbReference type="RefSeq" id="WP_092790680.1">
    <property type="nucleotide sequence ID" value="NZ_FOPC01000005.1"/>
</dbReference>
<keyword evidence="1" id="KW-0732">Signal</keyword>
<reference evidence="4" key="1">
    <citation type="submission" date="2016-10" db="EMBL/GenBank/DDBJ databases">
        <authorList>
            <person name="Varghese N."/>
            <person name="Submissions S."/>
        </authorList>
    </citation>
    <scope>NUCLEOTIDE SEQUENCE [LARGE SCALE GENOMIC DNA]</scope>
    <source>
        <strain evidence="4">DSM 19315</strain>
    </source>
</reference>
<gene>
    <name evidence="3" type="ORF">SAMN04487988_10599</name>
</gene>
<evidence type="ECO:0000313" key="3">
    <source>
        <dbReference type="EMBL" id="SFG57022.1"/>
    </source>
</evidence>
<dbReference type="STRING" id="435880.SAMN04487988_10599"/>
<dbReference type="AlphaFoldDB" id="A0A1I2SW56"/>
<proteinExistence type="predicted"/>
<dbReference type="Pfam" id="PF13778">
    <property type="entry name" value="DUF4174"/>
    <property type="match status" value="1"/>
</dbReference>
<dbReference type="InterPro" id="IPR025232">
    <property type="entry name" value="DUF4174"/>
</dbReference>